<dbReference type="InterPro" id="IPR006527">
    <property type="entry name" value="F-box-assoc_dom_typ1"/>
</dbReference>
<evidence type="ECO:0000313" key="3">
    <source>
        <dbReference type="EMBL" id="KAF5192926.1"/>
    </source>
</evidence>
<dbReference type="EMBL" id="JABWDY010020736">
    <property type="protein sequence ID" value="KAF5192926.1"/>
    <property type="molecule type" value="Genomic_DNA"/>
</dbReference>
<keyword evidence="4" id="KW-1185">Reference proteome</keyword>
<dbReference type="NCBIfam" id="TIGR01640">
    <property type="entry name" value="F_box_assoc_1"/>
    <property type="match status" value="1"/>
</dbReference>
<dbReference type="Pfam" id="PF07734">
    <property type="entry name" value="FBA_1"/>
    <property type="match status" value="1"/>
</dbReference>
<feature type="domain" description="F-box associated beta-propeller type 1" evidence="2">
    <location>
        <begin position="18"/>
        <end position="169"/>
    </location>
</feature>
<gene>
    <name evidence="3" type="ORF">FRX31_017488</name>
</gene>
<evidence type="ECO:0000313" key="4">
    <source>
        <dbReference type="Proteomes" id="UP000554482"/>
    </source>
</evidence>
<sequence length="191" mass="21879">MCPCLPDTIYHSFRGYASDKLDVFLNGSFYWIVAVNILNSSLWAIFIAKLNLRNEDYGNVLPPQIVAADELYVVRTMTYYTLGVLENCLCLVDSVEKELIDVWIRNNDHEEEAWSKKISIQTTLIAPRVDRRIVIPIKDNGEHILLVHNGRVILYNSASNTCRFFNIGEELKVGYVFYVFPIVGSLIRGML</sequence>
<keyword evidence="1" id="KW-0472">Membrane</keyword>
<organism evidence="3 4">
    <name type="scientific">Thalictrum thalictroides</name>
    <name type="common">Rue-anemone</name>
    <name type="synonym">Anemone thalictroides</name>
    <dbReference type="NCBI Taxonomy" id="46969"/>
    <lineage>
        <taxon>Eukaryota</taxon>
        <taxon>Viridiplantae</taxon>
        <taxon>Streptophyta</taxon>
        <taxon>Embryophyta</taxon>
        <taxon>Tracheophyta</taxon>
        <taxon>Spermatophyta</taxon>
        <taxon>Magnoliopsida</taxon>
        <taxon>Ranunculales</taxon>
        <taxon>Ranunculaceae</taxon>
        <taxon>Thalictroideae</taxon>
        <taxon>Thalictrum</taxon>
    </lineage>
</organism>
<keyword evidence="1" id="KW-0812">Transmembrane</keyword>
<protein>
    <recommendedName>
        <fullName evidence="2">F-box associated beta-propeller type 1 domain-containing protein</fullName>
    </recommendedName>
</protein>
<dbReference type="Proteomes" id="UP000554482">
    <property type="component" value="Unassembled WGS sequence"/>
</dbReference>
<feature type="transmembrane region" description="Helical" evidence="1">
    <location>
        <begin position="29"/>
        <end position="48"/>
    </location>
</feature>
<evidence type="ECO:0000256" key="1">
    <source>
        <dbReference type="SAM" id="Phobius"/>
    </source>
</evidence>
<reference evidence="3 4" key="1">
    <citation type="submission" date="2020-06" db="EMBL/GenBank/DDBJ databases">
        <title>Transcriptomic and genomic resources for Thalictrum thalictroides and T. hernandezii: Facilitating candidate gene discovery in an emerging model plant lineage.</title>
        <authorList>
            <person name="Arias T."/>
            <person name="Riano-Pachon D.M."/>
            <person name="Di Stilio V.S."/>
        </authorList>
    </citation>
    <scope>NUCLEOTIDE SEQUENCE [LARGE SCALE GENOMIC DNA]</scope>
    <source>
        <strain evidence="4">cv. WT478/WT964</strain>
        <tissue evidence="3">Leaves</tissue>
    </source>
</reference>
<proteinExistence type="predicted"/>
<dbReference type="AlphaFoldDB" id="A0A7J6W6D0"/>
<keyword evidence="1" id="KW-1133">Transmembrane helix</keyword>
<name>A0A7J6W6D0_THATH</name>
<accession>A0A7J6W6D0</accession>
<dbReference type="OrthoDB" id="591557at2759"/>
<evidence type="ECO:0000259" key="2">
    <source>
        <dbReference type="Pfam" id="PF07734"/>
    </source>
</evidence>
<comment type="caution">
    <text evidence="3">The sequence shown here is derived from an EMBL/GenBank/DDBJ whole genome shotgun (WGS) entry which is preliminary data.</text>
</comment>
<dbReference type="InterPro" id="IPR017451">
    <property type="entry name" value="F-box-assoc_interact_dom"/>
</dbReference>